<organism evidence="1 2">
    <name type="scientific">Chaetomium tenue</name>
    <dbReference type="NCBI Taxonomy" id="1854479"/>
    <lineage>
        <taxon>Eukaryota</taxon>
        <taxon>Fungi</taxon>
        <taxon>Dikarya</taxon>
        <taxon>Ascomycota</taxon>
        <taxon>Pezizomycotina</taxon>
        <taxon>Sordariomycetes</taxon>
        <taxon>Sordariomycetidae</taxon>
        <taxon>Sordariales</taxon>
        <taxon>Chaetomiaceae</taxon>
        <taxon>Chaetomium</taxon>
    </lineage>
</organism>
<evidence type="ECO:0000313" key="2">
    <source>
        <dbReference type="Proteomes" id="UP000724584"/>
    </source>
</evidence>
<sequence>MDEGQLAHGLPTTDWQPPSAPFRGSPAGAGFQGPPYFNPHAHQYRPRNSQVAGMTHGLPNWDHSQQARPPPPSFEDRGMNSTAHSAQTLYLAHRLDQVEERSEEEQKQRLRLESKVDGNAQTLAHILKELKALKPQAVAVAAVNLVPAGVNPNSEVPAVSAAPIAPIASDLTSSVTRQPLANQPSTTGGSIRPQQKNGRAHNDATDEPNSVAETAARVPKRRVQPNQTSSQGESSKRAKTAHLNPAGAGQSGPDRAASLPSLEARSTAVFRPRPEAQKSPQHPQQEEQQQQEQQQEKGEAAANRAAQPTLPSAPADNNPNNATDLRWAREFLDFIKRMDCRSDAEFLSLKKCVKGRVSFDFPLCTDSPTRRTKICYFLKVGGSLSTTLAPNPDNRPAGQPGAAREEVENLNIYETYLDQRCAAATNNAFRAFHPPKYVVPLGEVYRACRSSDGPGEVASTNFLVFMDVTGPRKSVWMMYRYEKAVEDRDRVQWRPVAIHNERDSVFSSSVRTFDAVCLLEDVREWKGPAEEMIGMGRFGEALPDEQVIVHAAFYTPVLEKMREVLKNGWMPAVDQEE</sequence>
<keyword evidence="2" id="KW-1185">Reference proteome</keyword>
<reference evidence="1 2" key="1">
    <citation type="journal article" date="2021" name="Nat. Commun.">
        <title>Genetic determinants of endophytism in the Arabidopsis root mycobiome.</title>
        <authorList>
            <person name="Mesny F."/>
            <person name="Miyauchi S."/>
            <person name="Thiergart T."/>
            <person name="Pickel B."/>
            <person name="Atanasova L."/>
            <person name="Karlsson M."/>
            <person name="Huettel B."/>
            <person name="Barry K.W."/>
            <person name="Haridas S."/>
            <person name="Chen C."/>
            <person name="Bauer D."/>
            <person name="Andreopoulos W."/>
            <person name="Pangilinan J."/>
            <person name="LaButti K."/>
            <person name="Riley R."/>
            <person name="Lipzen A."/>
            <person name="Clum A."/>
            <person name="Drula E."/>
            <person name="Henrissat B."/>
            <person name="Kohler A."/>
            <person name="Grigoriev I.V."/>
            <person name="Martin F.M."/>
            <person name="Hacquard S."/>
        </authorList>
    </citation>
    <scope>NUCLEOTIDE SEQUENCE [LARGE SCALE GENOMIC DNA]</scope>
    <source>
        <strain evidence="1 2">MPI-SDFR-AT-0079</strain>
    </source>
</reference>
<dbReference type="Proteomes" id="UP000724584">
    <property type="component" value="Unassembled WGS sequence"/>
</dbReference>
<name>A0ACB7PAC2_9PEZI</name>
<evidence type="ECO:0000313" key="1">
    <source>
        <dbReference type="EMBL" id="KAH6636033.1"/>
    </source>
</evidence>
<proteinExistence type="predicted"/>
<gene>
    <name evidence="1" type="ORF">F5144DRAFT_163365</name>
</gene>
<comment type="caution">
    <text evidence="1">The sequence shown here is derived from an EMBL/GenBank/DDBJ whole genome shotgun (WGS) entry which is preliminary data.</text>
</comment>
<accession>A0ACB7PAC2</accession>
<dbReference type="EMBL" id="JAGIZQ010000003">
    <property type="protein sequence ID" value="KAH6636033.1"/>
    <property type="molecule type" value="Genomic_DNA"/>
</dbReference>
<protein>
    <submittedName>
        <fullName evidence="1">Uncharacterized protein</fullName>
    </submittedName>
</protein>